<keyword evidence="5 15" id="KW-0812">Transmembrane</keyword>
<evidence type="ECO:0000256" key="1">
    <source>
        <dbReference type="ARBA" id="ARBA00005513"/>
    </source>
</evidence>
<dbReference type="GO" id="GO:0012505">
    <property type="term" value="C:endomembrane system"/>
    <property type="evidence" value="ECO:0007669"/>
    <property type="project" value="UniProtKB-SubCell"/>
</dbReference>
<evidence type="ECO:0000256" key="9">
    <source>
        <dbReference type="ARBA" id="ARBA00023136"/>
    </source>
</evidence>
<dbReference type="HAMAP" id="MF_01398">
    <property type="entry name" value="ATP_synth_b_bprime"/>
    <property type="match status" value="1"/>
</dbReference>
<evidence type="ECO:0000256" key="5">
    <source>
        <dbReference type="ARBA" id="ARBA00022692"/>
    </source>
</evidence>
<dbReference type="PANTHER" id="PTHR33445">
    <property type="entry name" value="ATP SYNTHASE SUBUNIT B', CHLOROPLASTIC"/>
    <property type="match status" value="1"/>
</dbReference>
<evidence type="ECO:0000256" key="6">
    <source>
        <dbReference type="ARBA" id="ARBA00022781"/>
    </source>
</evidence>
<keyword evidence="6 15" id="KW-0375">Hydrogen ion transport</keyword>
<dbReference type="InterPro" id="IPR028987">
    <property type="entry name" value="ATP_synth_B-like_membr_sf"/>
</dbReference>
<feature type="transmembrane region" description="Helical" evidence="15">
    <location>
        <begin position="6"/>
        <end position="26"/>
    </location>
</feature>
<evidence type="ECO:0000256" key="4">
    <source>
        <dbReference type="ARBA" id="ARBA00022547"/>
    </source>
</evidence>
<evidence type="ECO:0000313" key="17">
    <source>
        <dbReference type="EMBL" id="BET44494.1"/>
    </source>
</evidence>
<dbReference type="InterPro" id="IPR050059">
    <property type="entry name" value="ATP_synthase_B_chain"/>
</dbReference>
<dbReference type="GO" id="GO:0046933">
    <property type="term" value="F:proton-transporting ATP synthase activity, rotational mechanism"/>
    <property type="evidence" value="ECO:0007669"/>
    <property type="project" value="UniProtKB-UniRule"/>
</dbReference>
<keyword evidence="7 15" id="KW-1133">Transmembrane helix</keyword>
<organism evidence="17">
    <name type="scientific">Candidatus Aschnera chinzeii</name>
    <dbReference type="NCBI Taxonomy" id="1485666"/>
    <lineage>
        <taxon>Bacteria</taxon>
        <taxon>Pseudomonadati</taxon>
        <taxon>Pseudomonadota</taxon>
        <taxon>Gammaproteobacteria</taxon>
        <taxon>Enterobacterales</taxon>
        <taxon>Enterobacteriaceae</taxon>
        <taxon>Candidatus Aschnera</taxon>
    </lineage>
</organism>
<dbReference type="EMBL" id="AP028961">
    <property type="protein sequence ID" value="BET44494.1"/>
    <property type="molecule type" value="Genomic_DNA"/>
</dbReference>
<dbReference type="InterPro" id="IPR002146">
    <property type="entry name" value="ATP_synth_b/b'su_bac/chlpt"/>
</dbReference>
<dbReference type="NCBIfam" id="NF004411">
    <property type="entry name" value="PRK05759.1-2"/>
    <property type="match status" value="1"/>
</dbReference>
<dbReference type="GO" id="GO:0045259">
    <property type="term" value="C:proton-transporting ATP synthase complex"/>
    <property type="evidence" value="ECO:0007669"/>
    <property type="project" value="UniProtKB-KW"/>
</dbReference>
<evidence type="ECO:0000256" key="15">
    <source>
        <dbReference type="HAMAP-Rule" id="MF_01398"/>
    </source>
</evidence>
<keyword evidence="8 15" id="KW-0406">Ion transport</keyword>
<comment type="function">
    <text evidence="11 15">F(1)F(0) ATP synthase produces ATP from ADP in the presence of a proton or sodium gradient. F-type ATPases consist of two structural domains, F(1) containing the extramembraneous catalytic core and F(0) containing the membrane proton channel, linked together by a central stalk and a peripheral stalk. During catalysis, ATP synthesis in the catalytic domain of F(1) is coupled via a rotary mechanism of the central stalk subunits to proton translocation.</text>
</comment>
<evidence type="ECO:0000256" key="2">
    <source>
        <dbReference type="ARBA" id="ARBA00022448"/>
    </source>
</evidence>
<evidence type="ECO:0000256" key="12">
    <source>
        <dbReference type="ARBA" id="ARBA00025614"/>
    </source>
</evidence>
<evidence type="ECO:0000256" key="7">
    <source>
        <dbReference type="ARBA" id="ARBA00022989"/>
    </source>
</evidence>
<comment type="subunit">
    <text evidence="15">F-type ATPases have 2 components, F(1) - the catalytic core - and F(0) - the membrane proton channel. F(1) has five subunits: alpha(3), beta(3), gamma(1), delta(1), epsilon(1). F(0) has three main subunits: a(1), b(2) and c(10-14). The alpha and beta chains form an alternating ring which encloses part of the gamma chain. F(1) is attached to F(0) by a central stalk formed by the gamma and epsilon chains, while a peripheral stalk is formed by the delta and b chains.</text>
</comment>
<evidence type="ECO:0000256" key="14">
    <source>
        <dbReference type="ARBA" id="ARBA00037847"/>
    </source>
</evidence>
<reference evidence="17" key="2">
    <citation type="submission" date="2023-10" db="EMBL/GenBank/DDBJ databases">
        <authorList>
            <person name="Koga R."/>
            <person name="Fukatsu T."/>
        </authorList>
    </citation>
    <scope>NUCLEOTIDE SEQUENCE</scope>
    <source>
        <strain evidence="17">Kw-01</strain>
    </source>
</reference>
<dbReference type="Gene3D" id="6.10.250.1580">
    <property type="match status" value="1"/>
</dbReference>
<comment type="function">
    <text evidence="12">Component of the F(0) channel, it forms part of the peripheral stalk, linking F(1) to F(0). The b'-subunit is a diverged and duplicated form of b found in plants and photosynthetic bacteria.</text>
</comment>
<keyword evidence="9 15" id="KW-0472">Membrane</keyword>
<evidence type="ECO:0000256" key="8">
    <source>
        <dbReference type="ARBA" id="ARBA00023065"/>
    </source>
</evidence>
<keyword evidence="2 15" id="KW-0813">Transport</keyword>
<gene>
    <name evidence="15 17" type="primary">atpF</name>
    <name evidence="17" type="ORF">ACHINZ_1640</name>
</gene>
<keyword evidence="10 15" id="KW-0066">ATP synthesis</keyword>
<evidence type="ECO:0000256" key="10">
    <source>
        <dbReference type="ARBA" id="ARBA00023310"/>
    </source>
</evidence>
<evidence type="ECO:0000256" key="13">
    <source>
        <dbReference type="ARBA" id="ARBA00026054"/>
    </source>
</evidence>
<evidence type="ECO:0000256" key="11">
    <source>
        <dbReference type="ARBA" id="ARBA00025198"/>
    </source>
</evidence>
<dbReference type="GO" id="GO:0046961">
    <property type="term" value="F:proton-transporting ATPase activity, rotational mechanism"/>
    <property type="evidence" value="ECO:0007669"/>
    <property type="project" value="TreeGrafter"/>
</dbReference>
<keyword evidence="4 15" id="KW-0138">CF(0)</keyword>
<comment type="subcellular location">
    <subcellularLocation>
        <location evidence="15">Cell membrane</location>
        <topology evidence="15">Single-pass membrane protein</topology>
    </subcellularLocation>
    <subcellularLocation>
        <location evidence="14">Endomembrane system</location>
        <topology evidence="14">Single-pass membrane protein</topology>
    </subcellularLocation>
</comment>
<dbReference type="InterPro" id="IPR005864">
    <property type="entry name" value="ATP_synth_F0_bsu_bac"/>
</dbReference>
<accession>A0AAT9G437</accession>
<dbReference type="NCBIfam" id="TIGR01144">
    <property type="entry name" value="ATP_synt_b"/>
    <property type="match status" value="1"/>
</dbReference>
<proteinExistence type="inferred from homology"/>
<comment type="similarity">
    <text evidence="1 15 16">Belongs to the ATPase B chain family.</text>
</comment>
<name>A0AAT9G437_9ENTR</name>
<dbReference type="CDD" id="cd06503">
    <property type="entry name" value="ATP-synt_Fo_b"/>
    <property type="match status" value="1"/>
</dbReference>
<evidence type="ECO:0000256" key="3">
    <source>
        <dbReference type="ARBA" id="ARBA00022475"/>
    </source>
</evidence>
<dbReference type="AlphaFoldDB" id="A0AAT9G437"/>
<sequence>MNINSTILGQCIVFFIFVWFCMKYIWPPIILIIEKRQKDISDSLSAAEQAKKQLKLITVDMAEHVKKSKLEAKYIIENANKMKFKIINDAKIQAKLEYESIINNAEKEINKKYEITREMLRKQLAILVINATEKIIKQSMDISKHNDIINQVLDEL</sequence>
<protein>
    <recommendedName>
        <fullName evidence="15">ATP synthase subunit b</fullName>
    </recommendedName>
    <alternativeName>
        <fullName evidence="15">ATP synthase F(0) sector subunit b</fullName>
    </alternativeName>
    <alternativeName>
        <fullName evidence="15">ATPase subunit I</fullName>
    </alternativeName>
    <alternativeName>
        <fullName evidence="15">F-type ATPase subunit b</fullName>
        <shortName evidence="15">F-ATPase subunit b</shortName>
    </alternativeName>
</protein>
<dbReference type="PANTHER" id="PTHR33445:SF1">
    <property type="entry name" value="ATP SYNTHASE SUBUNIT B"/>
    <property type="match status" value="1"/>
</dbReference>
<keyword evidence="3 15" id="KW-1003">Cell membrane</keyword>
<dbReference type="GO" id="GO:0005886">
    <property type="term" value="C:plasma membrane"/>
    <property type="evidence" value="ECO:0007669"/>
    <property type="project" value="UniProtKB-SubCell"/>
</dbReference>
<evidence type="ECO:0000256" key="16">
    <source>
        <dbReference type="RuleBase" id="RU003848"/>
    </source>
</evidence>
<comment type="subunit">
    <text evidence="13">F-type ATPases have 2 components, F(1) - the catalytic core - and F(0) - the membrane proton channel. F(1) has five subunits: alpha(3), beta(3), gamma(1), delta(1), epsilon(1). F(0) has four main subunits: a(1), b(2) and c(10-14). The alpha and beta chains form an alternating ring which encloses part of the gamma chain. F(1) is attached to F(0) by a central stalk formed by the gamma and epsilon chains, while a peripheral stalk is formed by the delta and b chains.</text>
</comment>
<reference evidence="17" key="1">
    <citation type="journal article" date="2023" name="Front. Microbiol.">
        <title>Genome analysis of Candidatus Aschnera chinzeii, the bacterial endosymbiont of the blood-sucking bat fly Penicillidia jenynsii (Insecta: Diptera: Nycteribiidae).</title>
        <authorList>
            <person name="Koga R."/>
            <person name="Moriyama M."/>
            <person name="Nozaki T."/>
            <person name="Fukatsu T."/>
        </authorList>
    </citation>
    <scope>NUCLEOTIDE SEQUENCE</scope>
    <source>
        <strain evidence="17">Kw-01</strain>
    </source>
</reference>
<dbReference type="SUPFAM" id="SSF81573">
    <property type="entry name" value="F1F0 ATP synthase subunit B, membrane domain"/>
    <property type="match status" value="1"/>
</dbReference>
<dbReference type="Pfam" id="PF00430">
    <property type="entry name" value="ATP-synt_B"/>
    <property type="match status" value="1"/>
</dbReference>